<dbReference type="InterPro" id="IPR042197">
    <property type="entry name" value="Apaf_helical"/>
</dbReference>
<feature type="domain" description="NB-ARC" evidence="6">
    <location>
        <begin position="161"/>
        <end position="327"/>
    </location>
</feature>
<feature type="domain" description="Disease resistance protein At4g27190-like leucine-rich repeats" evidence="7">
    <location>
        <begin position="546"/>
        <end position="662"/>
    </location>
</feature>
<keyword evidence="3" id="KW-0611">Plant defense</keyword>
<organism evidence="8">
    <name type="scientific">Fagus sylvatica</name>
    <name type="common">Beechnut</name>
    <dbReference type="NCBI Taxonomy" id="28930"/>
    <lineage>
        <taxon>Eukaryota</taxon>
        <taxon>Viridiplantae</taxon>
        <taxon>Streptophyta</taxon>
        <taxon>Embryophyta</taxon>
        <taxon>Tracheophyta</taxon>
        <taxon>Spermatophyta</taxon>
        <taxon>Magnoliopsida</taxon>
        <taxon>eudicotyledons</taxon>
        <taxon>Gunneridae</taxon>
        <taxon>Pentapetalae</taxon>
        <taxon>rosids</taxon>
        <taxon>fabids</taxon>
        <taxon>Fagales</taxon>
        <taxon>Fagaceae</taxon>
        <taxon>Fagus</taxon>
    </lineage>
</organism>
<dbReference type="SUPFAM" id="SSF52540">
    <property type="entry name" value="P-loop containing nucleoside triphosphate hydrolases"/>
    <property type="match status" value="1"/>
</dbReference>
<feature type="coiled-coil region" evidence="5">
    <location>
        <begin position="40"/>
        <end position="102"/>
    </location>
</feature>
<keyword evidence="4" id="KW-0067">ATP-binding</keyword>
<dbReference type="InterPro" id="IPR027417">
    <property type="entry name" value="P-loop_NTPase"/>
</dbReference>
<dbReference type="Gene3D" id="3.40.50.300">
    <property type="entry name" value="P-loop containing nucleotide triphosphate hydrolases"/>
    <property type="match status" value="1"/>
</dbReference>
<dbReference type="PRINTS" id="PR00364">
    <property type="entry name" value="DISEASERSIST"/>
</dbReference>
<evidence type="ECO:0000256" key="4">
    <source>
        <dbReference type="ARBA" id="ARBA00022840"/>
    </source>
</evidence>
<dbReference type="Gene3D" id="3.80.10.10">
    <property type="entry name" value="Ribonuclease Inhibitor"/>
    <property type="match status" value="1"/>
</dbReference>
<dbReference type="AlphaFoldDB" id="A0A2N9H3J2"/>
<dbReference type="GO" id="GO:0005524">
    <property type="term" value="F:ATP binding"/>
    <property type="evidence" value="ECO:0007669"/>
    <property type="project" value="UniProtKB-KW"/>
</dbReference>
<dbReference type="PANTHER" id="PTHR33463">
    <property type="entry name" value="NB-ARC DOMAIN-CONTAINING PROTEIN-RELATED"/>
    <property type="match status" value="1"/>
</dbReference>
<dbReference type="FunFam" id="1.10.8.430:FF:000003">
    <property type="entry name" value="Probable disease resistance protein At5g66910"/>
    <property type="match status" value="1"/>
</dbReference>
<dbReference type="PANTHER" id="PTHR33463:SF212">
    <property type="entry name" value="AND NB-ARC DOMAINS-CONTAINING DISEASE RESISTANCE PROTEIN, PUTATIVE-RELATED"/>
    <property type="match status" value="1"/>
</dbReference>
<dbReference type="GO" id="GO:0043531">
    <property type="term" value="F:ADP binding"/>
    <property type="evidence" value="ECO:0007669"/>
    <property type="project" value="InterPro"/>
</dbReference>
<evidence type="ECO:0000259" key="6">
    <source>
        <dbReference type="Pfam" id="PF00931"/>
    </source>
</evidence>
<evidence type="ECO:0000256" key="1">
    <source>
        <dbReference type="ARBA" id="ARBA00008894"/>
    </source>
</evidence>
<protein>
    <submittedName>
        <fullName evidence="8">Uncharacterized protein</fullName>
    </submittedName>
</protein>
<dbReference type="Pfam" id="PF23247">
    <property type="entry name" value="LRR_RPS2"/>
    <property type="match status" value="1"/>
</dbReference>
<name>A0A2N9H3J2_FAGSY</name>
<dbReference type="InterPro" id="IPR002182">
    <property type="entry name" value="NB-ARC"/>
</dbReference>
<sequence length="722" mass="82279">MFDVHMGYILCRDCPMEMVSSILELGKMILALIRKYYNYHKDADKHMNNLKNKWEELKCRMMDTESKMGAELFPGKSPKEEVKFWLQKVETINEEIQNIEQEARGMFFSRMQAGKLICEKIQEVEELYQKGGFVDNLVVDPPVSHAEVLPTTILVGESTAKRTMKKVWEHIIGEDFRKIGVYGMGGIGKTTIMKQINNCLLVETDKFDNVIWVTVSKALNVFKLQNDIACKLDLDLSKYEDETTRASKLNVALENRKRYVLILDDMWEAFRLEDVGIPEPTPTNGCKLVLTTRSVEVCNMMSCENIEIELLSEEESWNLFLDTVGHNVLNAPDLEAIVKKVVKECHRLPLAIITIAGSLKNVVHASEWRNALEELRTSIKGPNNVDNAVFERLQFSYQCLKDEKLQHCLLCCALYPEDFQIYKEDLIEHLMKSRQAEFDKGHTMNKLQNACLLESGVNACSFISKAYGIKEVGSFAIRNRRNTSWFGNVGQFEISRSCCTRTRGDATRDFTQTSLNSSLEIVELHRLDNLRIPFGEERVASAPAVTPGTFSCLKFFVISRCRNIKKLFTPGLLLNLGNLEKIDVSGCEQLEEIIGGASDKVEEEAEEEIVEAGMGTTIFPKLRLLVLRSLPELKTICSSSNVIVCETLQEILITRCPKLKRLPLSLCLTNGKLSSPPSSLKMLINKECWELLEWDHPDMKNALEPLCQFVYWYDSLYALLHL</sequence>
<evidence type="ECO:0000256" key="3">
    <source>
        <dbReference type="ARBA" id="ARBA00022821"/>
    </source>
</evidence>
<dbReference type="InterPro" id="IPR032675">
    <property type="entry name" value="LRR_dom_sf"/>
</dbReference>
<evidence type="ECO:0000256" key="2">
    <source>
        <dbReference type="ARBA" id="ARBA00022741"/>
    </source>
</evidence>
<dbReference type="InterPro" id="IPR057135">
    <property type="entry name" value="At4g27190-like_LRR"/>
</dbReference>
<dbReference type="EMBL" id="OIVN01002787">
    <property type="protein sequence ID" value="SPD06455.1"/>
    <property type="molecule type" value="Genomic_DNA"/>
</dbReference>
<reference evidence="8" key="1">
    <citation type="submission" date="2018-02" db="EMBL/GenBank/DDBJ databases">
        <authorList>
            <person name="Cohen D.B."/>
            <person name="Kent A.D."/>
        </authorList>
    </citation>
    <scope>NUCLEOTIDE SEQUENCE</scope>
</reference>
<dbReference type="SUPFAM" id="SSF52047">
    <property type="entry name" value="RNI-like"/>
    <property type="match status" value="1"/>
</dbReference>
<gene>
    <name evidence="8" type="ORF">FSB_LOCUS34337</name>
</gene>
<proteinExistence type="inferred from homology"/>
<comment type="similarity">
    <text evidence="1">Belongs to the disease resistance NB-LRR family.</text>
</comment>
<evidence type="ECO:0000259" key="7">
    <source>
        <dbReference type="Pfam" id="PF23247"/>
    </source>
</evidence>
<keyword evidence="2" id="KW-0547">Nucleotide-binding</keyword>
<accession>A0A2N9H3J2</accession>
<dbReference type="Pfam" id="PF00931">
    <property type="entry name" value="NB-ARC"/>
    <property type="match status" value="1"/>
</dbReference>
<keyword evidence="5" id="KW-0175">Coiled coil</keyword>
<dbReference type="Gene3D" id="1.10.8.430">
    <property type="entry name" value="Helical domain of apoptotic protease-activating factors"/>
    <property type="match status" value="1"/>
</dbReference>
<dbReference type="InterPro" id="IPR050905">
    <property type="entry name" value="Plant_NBS-LRR"/>
</dbReference>
<evidence type="ECO:0000313" key="8">
    <source>
        <dbReference type="EMBL" id="SPD06455.1"/>
    </source>
</evidence>
<dbReference type="FunFam" id="3.40.50.300:FF:001091">
    <property type="entry name" value="Probable disease resistance protein At1g61300"/>
    <property type="match status" value="1"/>
</dbReference>
<evidence type="ECO:0000256" key="5">
    <source>
        <dbReference type="SAM" id="Coils"/>
    </source>
</evidence>
<dbReference type="GO" id="GO:0006952">
    <property type="term" value="P:defense response"/>
    <property type="evidence" value="ECO:0007669"/>
    <property type="project" value="UniProtKB-KW"/>
</dbReference>